<dbReference type="Proteomes" id="UP001320706">
    <property type="component" value="Unassembled WGS sequence"/>
</dbReference>
<proteinExistence type="predicted"/>
<protein>
    <submittedName>
        <fullName evidence="1">Subunit of the glycosylphosphatidylinositol transamidase complex-like protein</fullName>
    </submittedName>
</protein>
<evidence type="ECO:0000313" key="2">
    <source>
        <dbReference type="Proteomes" id="UP001320706"/>
    </source>
</evidence>
<comment type="caution">
    <text evidence="1">The sequence shown here is derived from an EMBL/GenBank/DDBJ whole genome shotgun (WGS) entry which is preliminary data.</text>
</comment>
<keyword evidence="2" id="KW-1185">Reference proteome</keyword>
<gene>
    <name evidence="1" type="primary">GPI16</name>
    <name evidence="1" type="ORF">M8818_001179</name>
</gene>
<evidence type="ECO:0000313" key="1">
    <source>
        <dbReference type="EMBL" id="KAK8217423.1"/>
    </source>
</evidence>
<name>A0ACC3SKY1_9PEZI</name>
<reference evidence="1" key="1">
    <citation type="submission" date="2024-02" db="EMBL/GenBank/DDBJ databases">
        <title>Metagenome Assembled Genome of Zalaria obscura JY119.</title>
        <authorList>
            <person name="Vighnesh L."/>
            <person name="Jagadeeshwari U."/>
            <person name="Venkata Ramana C."/>
            <person name="Sasikala C."/>
        </authorList>
    </citation>
    <scope>NUCLEOTIDE SEQUENCE</scope>
    <source>
        <strain evidence="1">JY119</strain>
    </source>
</reference>
<accession>A0ACC3SKY1</accession>
<sequence>MLLFSFVLSLTILLTSWVEASDYHEQLLLRPLPQSALLAAFNFRSNTTATAFEEQNFRYFPRSLGQILQHTHTKELHLRFALGRWDAEAWGARPRGGHREGGTGVELWAWIDAATDEEANARWLTLTNALSGLFCASMNFIDSTKTIRPVSTFQQEGDHSRTSPENLHLLHGALPHEVVCTENLTPFLKLLPCKGKAGISSLLDGHKLFDASWQTMAIDVRPVCPADGSECLLEIDQTVDMVLDIERSMRPSHDPIPRPLPIENIKCNTSKPYNGPDTCFPEDQTGVLPAWSLKEVYGRPIRGSCPLTDDSAPTVILEVPEGRDVRGESAESFTQSREGNLRLYQLPKNADFDLTLREQSLDSSLSLEQPPVYASRTFTGQGQERGGMLAVLTNPSPSTAVSVIYLESLPWFMKPYLHTLQASISGSDPNVAMNPLDSVFYRPSIDRQRGTHLELALTIPAASTVTLTYAFEKAILRYTEYPPDANRGFDVAPAIIRVLPFPSTSNSTSLPPQSYQEGSTYLRTTSLLLPLPTPDFSMPYNVIILTSTVIAMGFGSVFNLLVRRFVGADEVEGPGLAGLKARVKGRIQALLARFGGGGEKKHQ</sequence>
<dbReference type="EMBL" id="JAMKPW020000005">
    <property type="protein sequence ID" value="KAK8217423.1"/>
    <property type="molecule type" value="Genomic_DNA"/>
</dbReference>
<organism evidence="1 2">
    <name type="scientific">Zalaria obscura</name>
    <dbReference type="NCBI Taxonomy" id="2024903"/>
    <lineage>
        <taxon>Eukaryota</taxon>
        <taxon>Fungi</taxon>
        <taxon>Dikarya</taxon>
        <taxon>Ascomycota</taxon>
        <taxon>Pezizomycotina</taxon>
        <taxon>Dothideomycetes</taxon>
        <taxon>Dothideomycetidae</taxon>
        <taxon>Dothideales</taxon>
        <taxon>Zalariaceae</taxon>
        <taxon>Zalaria</taxon>
    </lineage>
</organism>